<sequence>MIGFGTVFNIFTIIVGTLLGTLLGSKLSEKTSRTVTDSLGLITIVLGGLNLMSLMDTDYSKAVTGPGTFFIVIFAILFGGIIGSLLKIEDRLEGFGGWLQTRFSKKTQGSESRQRFITGYVDASLIFAIGPMAILGSMSDGLGQGSDTLVVKSILDGFAAIAFAASLGWGVGASAITVGLWQGLLTAVAFFGGAGIPSAMVSSITATGGILMLGIGLRLLNLRKVAVADMLPALVFAPLFTWLVASLL</sequence>
<name>A0A6J6BM80_9ZZZZ</name>
<organism evidence="2">
    <name type="scientific">freshwater metagenome</name>
    <dbReference type="NCBI Taxonomy" id="449393"/>
    <lineage>
        <taxon>unclassified sequences</taxon>
        <taxon>metagenomes</taxon>
        <taxon>ecological metagenomes</taxon>
    </lineage>
</organism>
<protein>
    <submittedName>
        <fullName evidence="2">Unannotated protein</fullName>
    </submittedName>
</protein>
<dbReference type="PANTHER" id="PTHR36111">
    <property type="entry name" value="INNER MEMBRANE PROTEIN-RELATED"/>
    <property type="match status" value="1"/>
</dbReference>
<dbReference type="InterPro" id="IPR007563">
    <property type="entry name" value="DUF554"/>
</dbReference>
<dbReference type="EMBL" id="CAEZSN010000038">
    <property type="protein sequence ID" value="CAB4540191.1"/>
    <property type="molecule type" value="Genomic_DNA"/>
</dbReference>
<evidence type="ECO:0000313" key="2">
    <source>
        <dbReference type="EMBL" id="CAB4540191.1"/>
    </source>
</evidence>
<proteinExistence type="predicted"/>
<dbReference type="Pfam" id="PF04474">
    <property type="entry name" value="DUF554"/>
    <property type="match status" value="1"/>
</dbReference>
<gene>
    <name evidence="2" type="ORF">UFOPK1433_00459</name>
</gene>
<keyword evidence="1" id="KW-0812">Transmembrane</keyword>
<feature type="transmembrane region" description="Helical" evidence="1">
    <location>
        <begin position="188"/>
        <end position="213"/>
    </location>
</feature>
<keyword evidence="1" id="KW-0472">Membrane</keyword>
<feature type="transmembrane region" description="Helical" evidence="1">
    <location>
        <begin position="67"/>
        <end position="86"/>
    </location>
</feature>
<accession>A0A6J6BM80</accession>
<feature type="transmembrane region" description="Helical" evidence="1">
    <location>
        <begin position="6"/>
        <end position="23"/>
    </location>
</feature>
<evidence type="ECO:0000256" key="1">
    <source>
        <dbReference type="SAM" id="Phobius"/>
    </source>
</evidence>
<feature type="transmembrane region" description="Helical" evidence="1">
    <location>
        <begin position="158"/>
        <end position="181"/>
    </location>
</feature>
<dbReference type="AlphaFoldDB" id="A0A6J6BM80"/>
<feature type="transmembrane region" description="Helical" evidence="1">
    <location>
        <begin position="116"/>
        <end position="138"/>
    </location>
</feature>
<dbReference type="PANTHER" id="PTHR36111:SF2">
    <property type="entry name" value="INNER MEMBRANE PROTEIN"/>
    <property type="match status" value="1"/>
</dbReference>
<feature type="transmembrane region" description="Helical" evidence="1">
    <location>
        <begin position="35"/>
        <end position="55"/>
    </location>
</feature>
<keyword evidence="1" id="KW-1133">Transmembrane helix</keyword>
<reference evidence="2" key="1">
    <citation type="submission" date="2020-05" db="EMBL/GenBank/DDBJ databases">
        <authorList>
            <person name="Chiriac C."/>
            <person name="Salcher M."/>
            <person name="Ghai R."/>
            <person name="Kavagutti S V."/>
        </authorList>
    </citation>
    <scope>NUCLEOTIDE SEQUENCE</scope>
</reference>
<feature type="transmembrane region" description="Helical" evidence="1">
    <location>
        <begin position="225"/>
        <end position="245"/>
    </location>
</feature>